<evidence type="ECO:0000313" key="2">
    <source>
        <dbReference type="EMBL" id="MBH9575776.1"/>
    </source>
</evidence>
<evidence type="ECO:0000256" key="1">
    <source>
        <dbReference type="SAM" id="SignalP"/>
    </source>
</evidence>
<accession>A0A931NF68</accession>
<protein>
    <submittedName>
        <fullName evidence="2">DUF3016 domain-containing protein</fullName>
    </submittedName>
</protein>
<dbReference type="InterPro" id="IPR021557">
    <property type="entry name" value="DUF3016"/>
</dbReference>
<dbReference type="EMBL" id="JAEDAK010000001">
    <property type="protein sequence ID" value="MBH9575776.1"/>
    <property type="molecule type" value="Genomic_DNA"/>
</dbReference>
<organism evidence="2 3">
    <name type="scientific">Inhella proteolytica</name>
    <dbReference type="NCBI Taxonomy" id="2795029"/>
    <lineage>
        <taxon>Bacteria</taxon>
        <taxon>Pseudomonadati</taxon>
        <taxon>Pseudomonadota</taxon>
        <taxon>Betaproteobacteria</taxon>
        <taxon>Burkholderiales</taxon>
        <taxon>Sphaerotilaceae</taxon>
        <taxon>Inhella</taxon>
    </lineage>
</organism>
<keyword evidence="3" id="KW-1185">Reference proteome</keyword>
<dbReference type="Pfam" id="PF11454">
    <property type="entry name" value="DUF3016"/>
    <property type="match status" value="1"/>
</dbReference>
<dbReference type="Proteomes" id="UP000613266">
    <property type="component" value="Unassembled WGS sequence"/>
</dbReference>
<keyword evidence="1" id="KW-0732">Signal</keyword>
<dbReference type="RefSeq" id="WP_198109372.1">
    <property type="nucleotide sequence ID" value="NZ_JAEDAK010000001.1"/>
</dbReference>
<proteinExistence type="predicted"/>
<name>A0A931NF68_9BURK</name>
<feature type="signal peptide" evidence="1">
    <location>
        <begin position="1"/>
        <end position="18"/>
    </location>
</feature>
<feature type="chain" id="PRO_5038016215" evidence="1">
    <location>
        <begin position="19"/>
        <end position="155"/>
    </location>
</feature>
<reference evidence="2" key="1">
    <citation type="submission" date="2020-12" db="EMBL/GenBank/DDBJ databases">
        <title>The genome sequence of Inhella sp. 1Y17.</title>
        <authorList>
            <person name="Liu Y."/>
        </authorList>
    </citation>
    <scope>NUCLEOTIDE SEQUENCE</scope>
    <source>
        <strain evidence="2">1Y17</strain>
    </source>
</reference>
<dbReference type="AlphaFoldDB" id="A0A931NF68"/>
<gene>
    <name evidence="2" type="ORF">I7X39_02555</name>
</gene>
<evidence type="ECO:0000313" key="3">
    <source>
        <dbReference type="Proteomes" id="UP000613266"/>
    </source>
</evidence>
<sequence length="155" mass="18042">MRAVAMAVALWAAAGAQAGTVQVQYADTSKFADFGETNWDRERHQKELTQFLQSWGKRIGPNQELLIEVRDVNLAGELEWLRGYAQRLRVMRSVTLPYIDFSVELKEGGQLLRKEHVELRDFSYLNGSELRWRGEALAHEKTMLDRWFTRQFLKP</sequence>
<comment type="caution">
    <text evidence="2">The sequence shown here is derived from an EMBL/GenBank/DDBJ whole genome shotgun (WGS) entry which is preliminary data.</text>
</comment>